<evidence type="ECO:0000313" key="2">
    <source>
        <dbReference type="EMBL" id="OIQ63435.1"/>
    </source>
</evidence>
<feature type="transmembrane region" description="Helical" evidence="1">
    <location>
        <begin position="28"/>
        <end position="46"/>
    </location>
</feature>
<organism evidence="2">
    <name type="scientific">mine drainage metagenome</name>
    <dbReference type="NCBI Taxonomy" id="410659"/>
    <lineage>
        <taxon>unclassified sequences</taxon>
        <taxon>metagenomes</taxon>
        <taxon>ecological metagenomes</taxon>
    </lineage>
</organism>
<sequence length="49" mass="5217">MAGAVVLQACLGVATLMTHVPILLGMAHQVMAALVLALATTFTWRVRRL</sequence>
<protein>
    <submittedName>
        <fullName evidence="2">Heme A synthase</fullName>
    </submittedName>
</protein>
<dbReference type="EMBL" id="MLJW01009009">
    <property type="protein sequence ID" value="OIQ63435.1"/>
    <property type="molecule type" value="Genomic_DNA"/>
</dbReference>
<accession>A0A1J5PDY2</accession>
<name>A0A1J5PDY2_9ZZZZ</name>
<keyword evidence="1" id="KW-0812">Transmembrane</keyword>
<keyword evidence="1" id="KW-0472">Membrane</keyword>
<evidence type="ECO:0000256" key="1">
    <source>
        <dbReference type="SAM" id="Phobius"/>
    </source>
</evidence>
<dbReference type="AlphaFoldDB" id="A0A1J5PDY2"/>
<keyword evidence="1" id="KW-1133">Transmembrane helix</keyword>
<gene>
    <name evidence="2" type="primary">ctaA_12</name>
    <name evidence="2" type="ORF">GALL_550230</name>
</gene>
<comment type="caution">
    <text evidence="2">The sequence shown here is derived from an EMBL/GenBank/DDBJ whole genome shotgun (WGS) entry which is preliminary data.</text>
</comment>
<proteinExistence type="predicted"/>
<reference evidence="2" key="1">
    <citation type="submission" date="2016-10" db="EMBL/GenBank/DDBJ databases">
        <title>Sequence of Gallionella enrichment culture.</title>
        <authorList>
            <person name="Poehlein A."/>
            <person name="Muehling M."/>
            <person name="Daniel R."/>
        </authorList>
    </citation>
    <scope>NUCLEOTIDE SEQUENCE</scope>
</reference>